<evidence type="ECO:0008006" key="4">
    <source>
        <dbReference type="Google" id="ProtNLM"/>
    </source>
</evidence>
<dbReference type="Proteomes" id="UP000366051">
    <property type="component" value="Chromosome"/>
</dbReference>
<proteinExistence type="predicted"/>
<dbReference type="KEGG" id="hcv:FTV88_1064"/>
<dbReference type="EMBL" id="CP045875">
    <property type="protein sequence ID" value="QGG47216.1"/>
    <property type="molecule type" value="Genomic_DNA"/>
</dbReference>
<dbReference type="KEGG" id="hcv:FTV88_1059"/>
<dbReference type="AlphaFoldDB" id="A0A5Q2N0X9"/>
<evidence type="ECO:0000313" key="1">
    <source>
        <dbReference type="EMBL" id="QGG47211.1"/>
    </source>
</evidence>
<dbReference type="RefSeq" id="WP_243137329.1">
    <property type="nucleotide sequence ID" value="NZ_CP045875.1"/>
</dbReference>
<protein>
    <recommendedName>
        <fullName evidence="4">DUF2922 domain-containing protein</fullName>
    </recommendedName>
</protein>
<name>A0A5Q2N0X9_9FIRM</name>
<reference evidence="2" key="2">
    <citation type="submission" date="2019-12" db="EMBL/GenBank/DDBJ databases">
        <title>Genome sequence of Heliorestis convoluta strain HH, an alkaliphilic and minimalistic phototrophic bacterium from a soda lake in Egypt.</title>
        <authorList>
            <person name="Dewey E.D."/>
            <person name="Stokes L.M."/>
            <person name="Burchell B.M."/>
            <person name="Shaffer K.N."/>
            <person name="Huntington A.M."/>
            <person name="Baker J.M."/>
            <person name="Nadendla S."/>
            <person name="Giglio M.G."/>
            <person name="Touchman J.W."/>
            <person name="Blankenship R.E."/>
            <person name="Madigan M.T."/>
            <person name="Sattley W.M."/>
        </authorList>
    </citation>
    <scope>NUCLEOTIDE SEQUENCE</scope>
    <source>
        <strain evidence="2 3">HH</strain>
    </source>
</reference>
<reference evidence="3" key="1">
    <citation type="submission" date="2019-11" db="EMBL/GenBank/DDBJ databases">
        <title>Genome sequence of Heliorestis convoluta strain HH, an alkaliphilic and minimalistic phototrophic bacterium from a soda lake in Egypt.</title>
        <authorList>
            <person name="Dewey E.D."/>
            <person name="Stokes L.M."/>
            <person name="Burchell B.M."/>
            <person name="Shaffer K.N."/>
            <person name="Huntington A.M."/>
            <person name="Baker J.M."/>
            <person name="Nadendla S."/>
            <person name="Giglio M.G."/>
            <person name="Touchman J.W."/>
            <person name="Blankenship R.E."/>
            <person name="Madigan M.T."/>
            <person name="Sattley W.M."/>
        </authorList>
    </citation>
    <scope>NUCLEOTIDE SEQUENCE [LARGE SCALE GENOMIC DNA]</scope>
    <source>
        <strain evidence="3">HH</strain>
    </source>
</reference>
<gene>
    <name evidence="1" type="ORF">FTV88_1059</name>
    <name evidence="2" type="ORF">FTV88_1064</name>
</gene>
<sequence>MSITRNTLELVFSNQLGRDVTLRIRDPKTDVTTEEILTVMDGIIAKNIINSTGGDLVNKKDVRFLTTTIEDLYDPA</sequence>
<dbReference type="InterPro" id="IPR021321">
    <property type="entry name" value="DUF2922"/>
</dbReference>
<dbReference type="EMBL" id="CP045875">
    <property type="protein sequence ID" value="QGG47211.1"/>
    <property type="molecule type" value="Genomic_DNA"/>
</dbReference>
<evidence type="ECO:0000313" key="2">
    <source>
        <dbReference type="EMBL" id="QGG47216.1"/>
    </source>
</evidence>
<keyword evidence="3" id="KW-1185">Reference proteome</keyword>
<organism evidence="2 3">
    <name type="scientific">Heliorestis convoluta</name>
    <dbReference type="NCBI Taxonomy" id="356322"/>
    <lineage>
        <taxon>Bacteria</taxon>
        <taxon>Bacillati</taxon>
        <taxon>Bacillota</taxon>
        <taxon>Clostridia</taxon>
        <taxon>Eubacteriales</taxon>
        <taxon>Heliobacteriaceae</taxon>
        <taxon>Heliorestis</taxon>
    </lineage>
</organism>
<evidence type="ECO:0000313" key="3">
    <source>
        <dbReference type="Proteomes" id="UP000366051"/>
    </source>
</evidence>
<dbReference type="Pfam" id="PF11148">
    <property type="entry name" value="DUF2922"/>
    <property type="match status" value="1"/>
</dbReference>
<accession>A0A5Q2N0X9</accession>